<evidence type="ECO:0000256" key="4">
    <source>
        <dbReference type="ARBA" id="ARBA00022679"/>
    </source>
</evidence>
<feature type="compositionally biased region" description="Acidic residues" evidence="9">
    <location>
        <begin position="437"/>
        <end position="448"/>
    </location>
</feature>
<feature type="compositionally biased region" description="Polar residues" evidence="9">
    <location>
        <begin position="78"/>
        <end position="94"/>
    </location>
</feature>
<keyword evidence="5" id="KW-0949">S-adenosyl-L-methionine</keyword>
<evidence type="ECO:0000256" key="7">
    <source>
        <dbReference type="ARBA" id="ARBA00032166"/>
    </source>
</evidence>
<feature type="region of interest" description="Disordered" evidence="9">
    <location>
        <begin position="64"/>
        <end position="162"/>
    </location>
</feature>
<sequence length="484" mass="54302">MRLRPLLLSIRSVSRFTTPSWNRFKPIAIMATESAQPALEVNMADAPAVIPDVASTTTATTCKRKAETDVDDRVAKKSTPSADSVNNDETSTPNEIAESEIPTAATSETPAAGEDGKPLMSKSQLKKLRKQQAFEAQREHRKVKRKEKRHEKQAKKREEKAAKIAEAEAAGLDPAEVLKAAPPLVTEEVPISIVIDCDFEQYMRDHEIISLSSQIVRSYAMNRKARYNCRLYISGFKGKLKNHFETRLKNTHLNWKNVAITEDSFVESGKQAREYMRKTFVPNGATQPDPIVPAIAPVEHGNIKHISLDKYLKQHEKYVPEDEDVNDTIVYLTSDSEYTLERLDAGTTYVIGGIVDRNREKNLCYNRAKEYKVRHAKLPIGQYMAMRSRFVLTTNQVVEIMVKWLEYGDWGKAFMEVIPSRKGGKLLEGQDKPAREVDDEDDDDDDSAELIVIGGKDTDLDDETDKNGEVTTAAQAAAPATEMD</sequence>
<dbReference type="GO" id="GO:0000049">
    <property type="term" value="F:tRNA binding"/>
    <property type="evidence" value="ECO:0007669"/>
    <property type="project" value="TreeGrafter"/>
</dbReference>
<keyword evidence="12" id="KW-1185">Reference proteome</keyword>
<evidence type="ECO:0000256" key="8">
    <source>
        <dbReference type="ARBA" id="ARBA00048434"/>
    </source>
</evidence>
<evidence type="ECO:0000256" key="2">
    <source>
        <dbReference type="ARBA" id="ARBA00020451"/>
    </source>
</evidence>
<dbReference type="GO" id="GO:0002939">
    <property type="term" value="P:tRNA N1-guanine methylation"/>
    <property type="evidence" value="ECO:0007669"/>
    <property type="project" value="TreeGrafter"/>
</dbReference>
<evidence type="ECO:0000256" key="3">
    <source>
        <dbReference type="ARBA" id="ARBA00022603"/>
    </source>
</evidence>
<dbReference type="AlphaFoldDB" id="A0AAN6X1E5"/>
<evidence type="ECO:0000313" key="11">
    <source>
        <dbReference type="EMBL" id="KAK4192288.1"/>
    </source>
</evidence>
<dbReference type="GO" id="GO:0052905">
    <property type="term" value="F:tRNA (guanosine(9)-N1)-methyltransferase activity"/>
    <property type="evidence" value="ECO:0007669"/>
    <property type="project" value="UniProtKB-EC"/>
</dbReference>
<dbReference type="InterPro" id="IPR007356">
    <property type="entry name" value="tRNA_m1G_MeTrfase_euk"/>
</dbReference>
<feature type="compositionally biased region" description="Low complexity" evidence="9">
    <location>
        <begin position="471"/>
        <end position="484"/>
    </location>
</feature>
<feature type="domain" description="SAM-dependent MTase TRM10-type" evidence="10">
    <location>
        <begin position="176"/>
        <end position="425"/>
    </location>
</feature>
<accession>A0AAN6X1E5</accession>
<dbReference type="PROSITE" id="PS51675">
    <property type="entry name" value="SAM_MT_TRM10"/>
    <property type="match status" value="1"/>
</dbReference>
<reference evidence="11" key="2">
    <citation type="submission" date="2023-05" db="EMBL/GenBank/DDBJ databases">
        <authorList>
            <consortium name="Lawrence Berkeley National Laboratory"/>
            <person name="Steindorff A."/>
            <person name="Hensen N."/>
            <person name="Bonometti L."/>
            <person name="Westerberg I."/>
            <person name="Brannstrom I.O."/>
            <person name="Guillou S."/>
            <person name="Cros-Aarteil S."/>
            <person name="Calhoun S."/>
            <person name="Haridas S."/>
            <person name="Kuo A."/>
            <person name="Mondo S."/>
            <person name="Pangilinan J."/>
            <person name="Riley R."/>
            <person name="Labutti K."/>
            <person name="Andreopoulos B."/>
            <person name="Lipzen A."/>
            <person name="Chen C."/>
            <person name="Yanf M."/>
            <person name="Daum C."/>
            <person name="Ng V."/>
            <person name="Clum A."/>
            <person name="Ohm R."/>
            <person name="Martin F."/>
            <person name="Silar P."/>
            <person name="Natvig D."/>
            <person name="Lalanne C."/>
            <person name="Gautier V."/>
            <person name="Ament-Velasquez S.L."/>
            <person name="Kruys A."/>
            <person name="Hutchinson M.I."/>
            <person name="Powell A.J."/>
            <person name="Barry K."/>
            <person name="Miller A.N."/>
            <person name="Grigoriev I.V."/>
            <person name="Debuchy R."/>
            <person name="Gladieux P."/>
            <person name="Thoren M.H."/>
            <person name="Johannesson H."/>
        </authorList>
    </citation>
    <scope>NUCLEOTIDE SEQUENCE</scope>
    <source>
        <strain evidence="11">PSN309</strain>
    </source>
</reference>
<comment type="catalytic activity">
    <reaction evidence="8">
        <text>guanosine(9) in tRNA + S-adenosyl-L-methionine = N(1)-methylguanosine(9) in tRNA + S-adenosyl-L-homocysteine + H(+)</text>
        <dbReference type="Rhea" id="RHEA:43156"/>
        <dbReference type="Rhea" id="RHEA-COMP:10367"/>
        <dbReference type="Rhea" id="RHEA-COMP:10368"/>
        <dbReference type="ChEBI" id="CHEBI:15378"/>
        <dbReference type="ChEBI" id="CHEBI:57856"/>
        <dbReference type="ChEBI" id="CHEBI:59789"/>
        <dbReference type="ChEBI" id="CHEBI:73542"/>
        <dbReference type="ChEBI" id="CHEBI:74269"/>
        <dbReference type="EC" id="2.1.1.221"/>
    </reaction>
</comment>
<proteinExistence type="predicted"/>
<dbReference type="InterPro" id="IPR038459">
    <property type="entry name" value="MT_TRM10-typ_sf"/>
</dbReference>
<gene>
    <name evidence="11" type="ORF">QBC35DRAFT_484832</name>
</gene>
<evidence type="ECO:0000256" key="6">
    <source>
        <dbReference type="ARBA" id="ARBA00031792"/>
    </source>
</evidence>
<evidence type="ECO:0000313" key="12">
    <source>
        <dbReference type="Proteomes" id="UP001302126"/>
    </source>
</evidence>
<evidence type="ECO:0000256" key="9">
    <source>
        <dbReference type="SAM" id="MobiDB-lite"/>
    </source>
</evidence>
<evidence type="ECO:0000256" key="1">
    <source>
        <dbReference type="ARBA" id="ARBA00012797"/>
    </source>
</evidence>
<dbReference type="Proteomes" id="UP001302126">
    <property type="component" value="Unassembled WGS sequence"/>
</dbReference>
<dbReference type="EMBL" id="MU864355">
    <property type="protein sequence ID" value="KAK4192288.1"/>
    <property type="molecule type" value="Genomic_DNA"/>
</dbReference>
<dbReference type="PANTHER" id="PTHR13563:SF13">
    <property type="entry name" value="TRNA METHYLTRANSFERASE 10 HOMOLOG A"/>
    <property type="match status" value="1"/>
</dbReference>
<organism evidence="11 12">
    <name type="scientific">Podospora australis</name>
    <dbReference type="NCBI Taxonomy" id="1536484"/>
    <lineage>
        <taxon>Eukaryota</taxon>
        <taxon>Fungi</taxon>
        <taxon>Dikarya</taxon>
        <taxon>Ascomycota</taxon>
        <taxon>Pezizomycotina</taxon>
        <taxon>Sordariomycetes</taxon>
        <taxon>Sordariomycetidae</taxon>
        <taxon>Sordariales</taxon>
        <taxon>Podosporaceae</taxon>
        <taxon>Podospora</taxon>
    </lineage>
</organism>
<feature type="region of interest" description="Disordered" evidence="9">
    <location>
        <begin position="425"/>
        <end position="484"/>
    </location>
</feature>
<evidence type="ECO:0000256" key="5">
    <source>
        <dbReference type="ARBA" id="ARBA00022691"/>
    </source>
</evidence>
<keyword evidence="3" id="KW-0489">Methyltransferase</keyword>
<dbReference type="GO" id="GO:0005634">
    <property type="term" value="C:nucleus"/>
    <property type="evidence" value="ECO:0007669"/>
    <property type="project" value="TreeGrafter"/>
</dbReference>
<protein>
    <recommendedName>
        <fullName evidence="2">tRNA (guanine(9)-N1)-methyltransferase</fullName>
        <ecNumber evidence="1">2.1.1.221</ecNumber>
    </recommendedName>
    <alternativeName>
        <fullName evidence="7">tRNA methyltransferase 10</fullName>
    </alternativeName>
    <alternativeName>
        <fullName evidence="6">tRNA(m1G9)-methyltransferase</fullName>
    </alternativeName>
</protein>
<dbReference type="InterPro" id="IPR028564">
    <property type="entry name" value="MT_TRM10-typ"/>
</dbReference>
<reference evidence="11" key="1">
    <citation type="journal article" date="2023" name="Mol. Phylogenet. Evol.">
        <title>Genome-scale phylogeny and comparative genomics of the fungal order Sordariales.</title>
        <authorList>
            <person name="Hensen N."/>
            <person name="Bonometti L."/>
            <person name="Westerberg I."/>
            <person name="Brannstrom I.O."/>
            <person name="Guillou S."/>
            <person name="Cros-Aarteil S."/>
            <person name="Calhoun S."/>
            <person name="Haridas S."/>
            <person name="Kuo A."/>
            <person name="Mondo S."/>
            <person name="Pangilinan J."/>
            <person name="Riley R."/>
            <person name="LaButti K."/>
            <person name="Andreopoulos B."/>
            <person name="Lipzen A."/>
            <person name="Chen C."/>
            <person name="Yan M."/>
            <person name="Daum C."/>
            <person name="Ng V."/>
            <person name="Clum A."/>
            <person name="Steindorff A."/>
            <person name="Ohm R.A."/>
            <person name="Martin F."/>
            <person name="Silar P."/>
            <person name="Natvig D.O."/>
            <person name="Lalanne C."/>
            <person name="Gautier V."/>
            <person name="Ament-Velasquez S.L."/>
            <person name="Kruys A."/>
            <person name="Hutchinson M.I."/>
            <person name="Powell A.J."/>
            <person name="Barry K."/>
            <person name="Miller A.N."/>
            <person name="Grigoriev I.V."/>
            <person name="Debuchy R."/>
            <person name="Gladieux P."/>
            <person name="Hiltunen Thoren M."/>
            <person name="Johannesson H."/>
        </authorList>
    </citation>
    <scope>NUCLEOTIDE SEQUENCE</scope>
    <source>
        <strain evidence="11">PSN309</strain>
    </source>
</reference>
<feature type="compositionally biased region" description="Basic residues" evidence="9">
    <location>
        <begin position="139"/>
        <end position="155"/>
    </location>
</feature>
<comment type="caution">
    <text evidence="11">The sequence shown here is derived from an EMBL/GenBank/DDBJ whole genome shotgun (WGS) entry which is preliminary data.</text>
</comment>
<name>A0AAN6X1E5_9PEZI</name>
<keyword evidence="4" id="KW-0808">Transferase</keyword>
<evidence type="ECO:0000259" key="10">
    <source>
        <dbReference type="PROSITE" id="PS51675"/>
    </source>
</evidence>
<dbReference type="PANTHER" id="PTHR13563">
    <property type="entry name" value="TRNA (GUANINE-9-) METHYLTRANSFERASE"/>
    <property type="match status" value="1"/>
</dbReference>
<dbReference type="CDD" id="cd18089">
    <property type="entry name" value="SPOUT_Trm10-like"/>
    <property type="match status" value="1"/>
</dbReference>
<feature type="compositionally biased region" description="Basic and acidic residues" evidence="9">
    <location>
        <begin position="64"/>
        <end position="75"/>
    </location>
</feature>
<dbReference type="EC" id="2.1.1.221" evidence="1"/>
<dbReference type="Gene3D" id="3.40.1280.30">
    <property type="match status" value="1"/>
</dbReference>